<dbReference type="OrthoDB" id="2615313at2"/>
<protein>
    <recommendedName>
        <fullName evidence="3">DUF3277 domain-containing protein</fullName>
    </recommendedName>
</protein>
<dbReference type="Pfam" id="PF11681">
    <property type="entry name" value="Phage_Tube_PhiTE"/>
    <property type="match status" value="1"/>
</dbReference>
<keyword evidence="2" id="KW-1185">Reference proteome</keyword>
<evidence type="ECO:0000313" key="1">
    <source>
        <dbReference type="EMBL" id="SFE43482.1"/>
    </source>
</evidence>
<name>A0A1I2AHX1_9BACL</name>
<sequence length="145" mass="16065">MAYSTYSFEDISCTISHPQFGQFVANGTGIGSISTVMTTDRSAHDLAADGVVMVSRIKARNGTHAISAQQTSELNRWLLRLFNFLDSQSTAQWARITITMRAPQMGEMITSTGVSFQKLPDRPYQQQGQQVNWTLMAANISQQTI</sequence>
<dbReference type="RefSeq" id="WP_046230215.1">
    <property type="nucleotide sequence ID" value="NZ_FONN01000002.1"/>
</dbReference>
<dbReference type="Proteomes" id="UP000183410">
    <property type="component" value="Unassembled WGS sequence"/>
</dbReference>
<reference evidence="2" key="1">
    <citation type="submission" date="2016-10" db="EMBL/GenBank/DDBJ databases">
        <authorList>
            <person name="Varghese N."/>
            <person name="Submissions S."/>
        </authorList>
    </citation>
    <scope>NUCLEOTIDE SEQUENCE [LARGE SCALE GENOMIC DNA]</scope>
    <source>
        <strain evidence="2">CGMCC 1.10223</strain>
    </source>
</reference>
<dbReference type="EMBL" id="FONN01000002">
    <property type="protein sequence ID" value="SFE43482.1"/>
    <property type="molecule type" value="Genomic_DNA"/>
</dbReference>
<dbReference type="InterPro" id="IPR021695">
    <property type="entry name" value="Phage_KPP10_Orf10"/>
</dbReference>
<accession>A0A1I2AHX1</accession>
<organism evidence="1 2">
    <name type="scientific">Paenibacillus algorifonticola</name>
    <dbReference type="NCBI Taxonomy" id="684063"/>
    <lineage>
        <taxon>Bacteria</taxon>
        <taxon>Bacillati</taxon>
        <taxon>Bacillota</taxon>
        <taxon>Bacilli</taxon>
        <taxon>Bacillales</taxon>
        <taxon>Paenibacillaceae</taxon>
        <taxon>Paenibacillus</taxon>
    </lineage>
</organism>
<dbReference type="AlphaFoldDB" id="A0A1I2AHX1"/>
<proteinExistence type="predicted"/>
<gene>
    <name evidence="1" type="ORF">SAMN04487969_102500</name>
</gene>
<evidence type="ECO:0008006" key="3">
    <source>
        <dbReference type="Google" id="ProtNLM"/>
    </source>
</evidence>
<evidence type="ECO:0000313" key="2">
    <source>
        <dbReference type="Proteomes" id="UP000183410"/>
    </source>
</evidence>